<dbReference type="SMART" id="SM00884">
    <property type="entry name" value="Cullin_Nedd8"/>
    <property type="match status" value="1"/>
</dbReference>
<keyword evidence="2" id="KW-1017">Isopeptide bond</keyword>
<evidence type="ECO:0000256" key="5">
    <source>
        <dbReference type="RuleBase" id="RU003829"/>
    </source>
</evidence>
<dbReference type="AlphaFoldDB" id="A0A6T7CWG2"/>
<evidence type="ECO:0000313" key="7">
    <source>
        <dbReference type="EMBL" id="CAD9403674.1"/>
    </source>
</evidence>
<name>A0A6T7CWG2_9STRA</name>
<dbReference type="Gene3D" id="1.20.1310.10">
    <property type="entry name" value="Cullin Repeats"/>
    <property type="match status" value="4"/>
</dbReference>
<dbReference type="SMART" id="SM00182">
    <property type="entry name" value="CULLIN"/>
    <property type="match status" value="1"/>
</dbReference>
<evidence type="ECO:0000256" key="3">
    <source>
        <dbReference type="ARBA" id="ARBA00022843"/>
    </source>
</evidence>
<feature type="domain" description="Cullin family profile" evidence="6">
    <location>
        <begin position="444"/>
        <end position="689"/>
    </location>
</feature>
<dbReference type="Gene3D" id="3.30.230.130">
    <property type="entry name" value="Cullin, Chain C, Domain 2"/>
    <property type="match status" value="1"/>
</dbReference>
<evidence type="ECO:0000259" key="6">
    <source>
        <dbReference type="PROSITE" id="PS50069"/>
    </source>
</evidence>
<dbReference type="InterPro" id="IPR016159">
    <property type="entry name" value="Cullin_repeat-like_dom_sf"/>
</dbReference>
<proteinExistence type="inferred from homology"/>
<protein>
    <recommendedName>
        <fullName evidence="6">Cullin family profile domain-containing protein</fullName>
    </recommendedName>
</protein>
<dbReference type="InterPro" id="IPR045093">
    <property type="entry name" value="Cullin"/>
</dbReference>
<dbReference type="InterPro" id="IPR036388">
    <property type="entry name" value="WH-like_DNA-bd_sf"/>
</dbReference>
<dbReference type="EMBL" id="HBGT01010332">
    <property type="protein sequence ID" value="CAD9403678.1"/>
    <property type="molecule type" value="Transcribed_RNA"/>
</dbReference>
<accession>A0A6T7CWG2</accession>
<keyword evidence="3" id="KW-0832">Ubl conjugation</keyword>
<organism evidence="7">
    <name type="scientific">Florenciella parvula</name>
    <dbReference type="NCBI Taxonomy" id="236787"/>
    <lineage>
        <taxon>Eukaryota</taxon>
        <taxon>Sar</taxon>
        <taxon>Stramenopiles</taxon>
        <taxon>Ochrophyta</taxon>
        <taxon>Dictyochophyceae</taxon>
        <taxon>Florenciellales</taxon>
        <taxon>Florenciella</taxon>
    </lineage>
</organism>
<dbReference type="GO" id="GO:0031625">
    <property type="term" value="F:ubiquitin protein ligase binding"/>
    <property type="evidence" value="ECO:0007669"/>
    <property type="project" value="InterPro"/>
</dbReference>
<evidence type="ECO:0000313" key="8">
    <source>
        <dbReference type="EMBL" id="CAD9403678.1"/>
    </source>
</evidence>
<dbReference type="SUPFAM" id="SSF75632">
    <property type="entry name" value="Cullin homology domain"/>
    <property type="match status" value="1"/>
</dbReference>
<dbReference type="PANTHER" id="PTHR11932">
    <property type="entry name" value="CULLIN"/>
    <property type="match status" value="1"/>
</dbReference>
<dbReference type="FunFam" id="1.20.1310.10:FF:000001">
    <property type="entry name" value="Cullin 3"/>
    <property type="match status" value="1"/>
</dbReference>
<dbReference type="FunFam" id="1.10.10.10:FF:000014">
    <property type="entry name" value="Cullin 1"/>
    <property type="match status" value="1"/>
</dbReference>
<dbReference type="SUPFAM" id="SSF74788">
    <property type="entry name" value="Cullin repeat-like"/>
    <property type="match status" value="1"/>
</dbReference>
<dbReference type="InterPro" id="IPR036317">
    <property type="entry name" value="Cullin_homology_sf"/>
</dbReference>
<dbReference type="GO" id="GO:0006511">
    <property type="term" value="P:ubiquitin-dependent protein catabolic process"/>
    <property type="evidence" value="ECO:0007669"/>
    <property type="project" value="InterPro"/>
</dbReference>
<dbReference type="InterPro" id="IPR016158">
    <property type="entry name" value="Cullin_homology"/>
</dbReference>
<dbReference type="InterPro" id="IPR019559">
    <property type="entry name" value="Cullin_neddylation_domain"/>
</dbReference>
<dbReference type="EMBL" id="HBGT01010331">
    <property type="protein sequence ID" value="CAD9403674.1"/>
    <property type="molecule type" value="Transcribed_RNA"/>
</dbReference>
<dbReference type="Pfam" id="PF26557">
    <property type="entry name" value="Cullin_AB"/>
    <property type="match status" value="1"/>
</dbReference>
<dbReference type="InterPro" id="IPR059120">
    <property type="entry name" value="Cullin-like_AB"/>
</dbReference>
<dbReference type="Gene3D" id="1.10.10.10">
    <property type="entry name" value="Winged helix-like DNA-binding domain superfamily/Winged helix DNA-binding domain"/>
    <property type="match status" value="1"/>
</dbReference>
<reference evidence="7" key="1">
    <citation type="submission" date="2021-01" db="EMBL/GenBank/DDBJ databases">
        <authorList>
            <person name="Corre E."/>
            <person name="Pelletier E."/>
            <person name="Niang G."/>
            <person name="Scheremetjew M."/>
            <person name="Finn R."/>
            <person name="Kale V."/>
            <person name="Holt S."/>
            <person name="Cochrane G."/>
            <person name="Meng A."/>
            <person name="Brown T."/>
            <person name="Cohen L."/>
        </authorList>
    </citation>
    <scope>NUCLEOTIDE SEQUENCE</scope>
    <source>
        <strain evidence="7">RCC1693</strain>
    </source>
</reference>
<dbReference type="InterPro" id="IPR036390">
    <property type="entry name" value="WH_DNA-bd_sf"/>
</dbReference>
<evidence type="ECO:0000256" key="1">
    <source>
        <dbReference type="ARBA" id="ARBA00006019"/>
    </source>
</evidence>
<dbReference type="Pfam" id="PF10557">
    <property type="entry name" value="Cullin_Nedd8"/>
    <property type="match status" value="1"/>
</dbReference>
<dbReference type="PROSITE" id="PS50069">
    <property type="entry name" value="CULLIN_2"/>
    <property type="match status" value="1"/>
</dbReference>
<dbReference type="InterPro" id="IPR001373">
    <property type="entry name" value="Cullin_N"/>
</dbReference>
<sequence length="821" mass="93324">MAAEEPPTPATLQRQSSLDREQELIKYITDKCAAREEIELEEGWKILQEKGIDVVTATLQETDRMDKKPFGNRGYSSLYTVGFNMCSCANTPDRSEDLYQRVNDAMARFLKEHVVEPLLDPSLVGVAMLEKFSKAWHNHKIMTKWIQQLFQHLDRGYVLNSATESLTSCGMKKFLNVAFGDTCERVRAGALDMINRERAGNEIDRNQLKNCVEVFIVMGLCRGSGSKDLKSVDKMLKMNPELDVYTKDFEEPFLRSTREYYTIEGAAWLESDSVPEYLSRVETALGEEEMRVGWYLNSATHDKLQRTCVETLLSDHQKQLVERPNSGMYALLKLEKGEDLRRMFVLFQLDGVEKGVAPMTQIFQKFVEDQGEALLDARRAEIKRLASEKKKENQSDPSMIMGMLALYKKTNGMVKELFDNHLEFQKSMKVAFQEFMNKDAGKFANVELLTAYCDGILKGHEASEKLSAAAMEDRLESVMNLFVYLADKDMFAELYRDALAKRLLNKKTTSMELEKHMISRLKQLQGPPFTTKIEGMIKDHQMCDDNNAKFEEYLKSTAADGSTASSSSSSSTELSETPKVQVLTLGFWPSQQPRPVNLPPVLASAQSHFEAFYQEQHSGKKKIQWQFTLGDAEVHGIFPKGTYRLSVTTLQAVALSVLNSQATPLGLDEMSQRIGTDEEVTKRILHSLSCNPKYRVVKKQGAGNPKTINNDDTFIANEKFTSKSKRFTIPMASLDNVGQAIKNKVVEDRSYLIDASVVRTMKARKRMTHHALVSEVANQLQTFNARVGDIKRRIENLIEREYLARREDGDGQWTKEYDYLA</sequence>
<comment type="similarity">
    <text evidence="1 4 5">Belongs to the cullin family.</text>
</comment>
<evidence type="ECO:0000256" key="4">
    <source>
        <dbReference type="PROSITE-ProRule" id="PRU00330"/>
    </source>
</evidence>
<gene>
    <name evidence="7" type="ORF">FPAR1323_LOCUS5611</name>
    <name evidence="8" type="ORF">FPAR1323_LOCUS5612</name>
</gene>
<dbReference type="Pfam" id="PF00888">
    <property type="entry name" value="Cullin"/>
    <property type="match status" value="1"/>
</dbReference>
<dbReference type="SUPFAM" id="SSF46785">
    <property type="entry name" value="Winged helix' DNA-binding domain"/>
    <property type="match status" value="1"/>
</dbReference>
<evidence type="ECO:0000256" key="2">
    <source>
        <dbReference type="ARBA" id="ARBA00022499"/>
    </source>
</evidence>